<evidence type="ECO:0000256" key="2">
    <source>
        <dbReference type="SAM" id="SignalP"/>
    </source>
</evidence>
<gene>
    <name evidence="3" type="ORF">PCOR1329_LOCUS6446</name>
</gene>
<evidence type="ECO:0000313" key="4">
    <source>
        <dbReference type="Proteomes" id="UP001189429"/>
    </source>
</evidence>
<name>A0ABN9PVM5_9DINO</name>
<evidence type="ECO:0000313" key="3">
    <source>
        <dbReference type="EMBL" id="CAK0797313.1"/>
    </source>
</evidence>
<proteinExistence type="predicted"/>
<keyword evidence="4" id="KW-1185">Reference proteome</keyword>
<protein>
    <submittedName>
        <fullName evidence="3">Uncharacterized protein</fullName>
    </submittedName>
</protein>
<dbReference type="EMBL" id="CAUYUJ010001727">
    <property type="protein sequence ID" value="CAK0797313.1"/>
    <property type="molecule type" value="Genomic_DNA"/>
</dbReference>
<reference evidence="3" key="1">
    <citation type="submission" date="2023-10" db="EMBL/GenBank/DDBJ databases">
        <authorList>
            <person name="Chen Y."/>
            <person name="Shah S."/>
            <person name="Dougan E. K."/>
            <person name="Thang M."/>
            <person name="Chan C."/>
        </authorList>
    </citation>
    <scope>NUCLEOTIDE SEQUENCE [LARGE SCALE GENOMIC DNA]</scope>
</reference>
<accession>A0ABN9PVM5</accession>
<feature type="signal peptide" evidence="2">
    <location>
        <begin position="1"/>
        <end position="17"/>
    </location>
</feature>
<comment type="caution">
    <text evidence="3">The sequence shown here is derived from an EMBL/GenBank/DDBJ whole genome shotgun (WGS) entry which is preliminary data.</text>
</comment>
<keyword evidence="2" id="KW-0732">Signal</keyword>
<organism evidence="3 4">
    <name type="scientific">Prorocentrum cordatum</name>
    <dbReference type="NCBI Taxonomy" id="2364126"/>
    <lineage>
        <taxon>Eukaryota</taxon>
        <taxon>Sar</taxon>
        <taxon>Alveolata</taxon>
        <taxon>Dinophyceae</taxon>
        <taxon>Prorocentrales</taxon>
        <taxon>Prorocentraceae</taxon>
        <taxon>Prorocentrum</taxon>
    </lineage>
</organism>
<dbReference type="Proteomes" id="UP001189429">
    <property type="component" value="Unassembled WGS sequence"/>
</dbReference>
<sequence>VAVWLCQVLFLLAQAWWLKPGSFGRAGDRHNGVGHGLTALVGSCPPISGEARAASGVRPAPKGDDRHDGSPALHFLAALPPAERTTLLSRGIRSQLDLAGLAPTAVHKMLGTPSDAFRLAWDQAKGHLASATSGGEPSIPIHKLFPKRTVEVEAKLRWQLEPGGRQRRPGGTGEWRKPKVNVTQDALDLQRRQRAAARLMVILRGNLDHSTFRAEASESGTDRWLAHYERVMATSFEAAGMCHAARTWERWVKWGRNHECLGAIVFAGPTALEVALWLSDVAGGGPTAVRGVLVALRWLQANLGFNGLPLDSPLLRGTTEQHPERVLRQAVELPFKVWVQYVHLASKGKGAIQLMARLILYVATISLRFKHAQRHSFQHQLCSSRTLVGRVSKGKVLRGAAFYVAGPTYAAPGWRAFGEMYAVLNKRIPDATYLIPDLVLPTGCAVDELADFIERPMGYAEFTGCLRSLAMRPPLQLARSEVRSITTYSLRRKLASIADRIQLPLERRAELGDWRDRVADGQGGWKATREPMCVRYSAARLETSAMSRRVCLHALHEAHCAGATDDEQLRHQANHDELYRQALGIHWGEGAQRAVFGDAEHPQPREDLHVVEEPEQAGGSGSSSNSDDTSAGSSSSCAELLDPVEVRWLLPGNKNSKLHLARDDGFDESACVPACRQSPFKWGCEVGVGLDVAGRTGRSWSPRCLRRLRRLVGPAAVQQHCCSE</sequence>
<feature type="non-terminal residue" evidence="3">
    <location>
        <position position="1"/>
    </location>
</feature>
<evidence type="ECO:0000256" key="1">
    <source>
        <dbReference type="SAM" id="MobiDB-lite"/>
    </source>
</evidence>
<feature type="chain" id="PRO_5046496393" evidence="2">
    <location>
        <begin position="18"/>
        <end position="724"/>
    </location>
</feature>
<feature type="compositionally biased region" description="Low complexity" evidence="1">
    <location>
        <begin position="622"/>
        <end position="636"/>
    </location>
</feature>
<feature type="region of interest" description="Disordered" evidence="1">
    <location>
        <begin position="612"/>
        <end position="636"/>
    </location>
</feature>